<dbReference type="PANTHER" id="PTHR23502:SF48">
    <property type="entry name" value="MULTIDRUG TRANSPORTER, PUTATIVE (AFU_ORTHOLOGUE AFUA_5G02700)-RELATED"/>
    <property type="match status" value="1"/>
</dbReference>
<evidence type="ECO:0000256" key="2">
    <source>
        <dbReference type="ARBA" id="ARBA00022692"/>
    </source>
</evidence>
<dbReference type="EMBL" id="JBBXJM010000003">
    <property type="protein sequence ID" value="KAL1409361.1"/>
    <property type="molecule type" value="Genomic_DNA"/>
</dbReference>
<dbReference type="CDD" id="cd17323">
    <property type="entry name" value="MFS_Tpo1_MDR_like"/>
    <property type="match status" value="1"/>
</dbReference>
<sequence length="526" mass="57477">MELYRQYRAFPSSPPPASKLAEGSANSKDPTKQWIEFDPDDPAAPQNWSTAYKTMVVALLSWLSLSLTFASSISSPTVHDIMREFDVSWEVGALTTTMFLIGTGIGSMPSAPLSELFGRLPVYVISLLLATVFAVGSAVSNSITCLCIMRLLGGFMSAAPLANAGGSLNDVCNHVVRSLTLPIYAATGFVGPVLGPLVGSYVANSPRLGWRWCYGIVAIANGSAFLTTALFMPETNAAALLRFKALKLRRAGHKEWYAPIEERDIGAATAESLKRPFKMLAVEPILQLFVLYLSIVYTCLYGFFVAYPIVFATHGIGPAKVGLMYIPILVGFFLLFVIKYLHFIRYRRLATTPPPASPVSSDANSTSSDSATIVEQGDLNEVNWDGKLVHVEPEERLVPLMFTCILLPGGLFWFAWTSPSRYSIWLLMMSGIPFGVGVLGVFQDSYLYLIDAYGQYASSALAGATFIRYIVSGCVILAFPKMFQTLGHPWAGSLLGFLAVAMIPVPYAFYFFGSRIRSRCTFTTRP</sequence>
<dbReference type="GeneID" id="95984386"/>
<feature type="transmembrane region" description="Helical" evidence="6">
    <location>
        <begin position="322"/>
        <end position="341"/>
    </location>
</feature>
<dbReference type="InterPro" id="IPR020846">
    <property type="entry name" value="MFS_dom"/>
</dbReference>
<dbReference type="Gene3D" id="1.20.1250.20">
    <property type="entry name" value="MFS general substrate transporter like domains"/>
    <property type="match status" value="1"/>
</dbReference>
<comment type="caution">
    <text evidence="8">The sequence shown here is derived from an EMBL/GenBank/DDBJ whole genome shotgun (WGS) entry which is preliminary data.</text>
</comment>
<dbReference type="RefSeq" id="XP_069209305.1">
    <property type="nucleotide sequence ID" value="XM_069351887.1"/>
</dbReference>
<feature type="transmembrane region" description="Helical" evidence="6">
    <location>
        <begin position="183"/>
        <end position="203"/>
    </location>
</feature>
<comment type="subcellular location">
    <subcellularLocation>
        <location evidence="1">Membrane</location>
        <topology evidence="1">Multi-pass membrane protein</topology>
    </subcellularLocation>
</comment>
<feature type="transmembrane region" description="Helical" evidence="6">
    <location>
        <begin position="490"/>
        <end position="512"/>
    </location>
</feature>
<reference evidence="8 9" key="1">
    <citation type="submission" date="2023-08" db="EMBL/GenBank/DDBJ databases">
        <title>Annotated Genome Sequence of Vanrija albida AlHP1.</title>
        <authorList>
            <person name="Herzog R."/>
        </authorList>
    </citation>
    <scope>NUCLEOTIDE SEQUENCE [LARGE SCALE GENOMIC DNA]</scope>
    <source>
        <strain evidence="8 9">AlHP1</strain>
    </source>
</reference>
<feature type="transmembrane region" description="Helical" evidence="6">
    <location>
        <begin position="120"/>
        <end position="148"/>
    </location>
</feature>
<evidence type="ECO:0000313" key="8">
    <source>
        <dbReference type="EMBL" id="KAL1409361.1"/>
    </source>
</evidence>
<feature type="transmembrane region" description="Helical" evidence="6">
    <location>
        <begin position="285"/>
        <end position="310"/>
    </location>
</feature>
<keyword evidence="3 6" id="KW-1133">Transmembrane helix</keyword>
<dbReference type="Pfam" id="PF07690">
    <property type="entry name" value="MFS_1"/>
    <property type="match status" value="1"/>
</dbReference>
<evidence type="ECO:0000256" key="5">
    <source>
        <dbReference type="SAM" id="MobiDB-lite"/>
    </source>
</evidence>
<keyword evidence="4 6" id="KW-0472">Membrane</keyword>
<feature type="domain" description="Major facilitator superfamily (MFS) profile" evidence="7">
    <location>
        <begin position="50"/>
        <end position="516"/>
    </location>
</feature>
<proteinExistence type="predicted"/>
<evidence type="ECO:0000256" key="3">
    <source>
        <dbReference type="ARBA" id="ARBA00022989"/>
    </source>
</evidence>
<dbReference type="InterPro" id="IPR036259">
    <property type="entry name" value="MFS_trans_sf"/>
</dbReference>
<dbReference type="PROSITE" id="PS50850">
    <property type="entry name" value="MFS"/>
    <property type="match status" value="1"/>
</dbReference>
<accession>A0ABR3Q3Q4</accession>
<name>A0ABR3Q3Q4_9TREE</name>
<evidence type="ECO:0000259" key="7">
    <source>
        <dbReference type="PROSITE" id="PS50850"/>
    </source>
</evidence>
<feature type="transmembrane region" description="Helical" evidence="6">
    <location>
        <begin position="397"/>
        <end position="416"/>
    </location>
</feature>
<evidence type="ECO:0000256" key="6">
    <source>
        <dbReference type="SAM" id="Phobius"/>
    </source>
</evidence>
<evidence type="ECO:0000313" key="9">
    <source>
        <dbReference type="Proteomes" id="UP001565368"/>
    </source>
</evidence>
<dbReference type="Proteomes" id="UP001565368">
    <property type="component" value="Unassembled WGS sequence"/>
</dbReference>
<gene>
    <name evidence="8" type="ORF">Q8F55_003343</name>
</gene>
<dbReference type="PANTHER" id="PTHR23502">
    <property type="entry name" value="MAJOR FACILITATOR SUPERFAMILY"/>
    <property type="match status" value="1"/>
</dbReference>
<protein>
    <recommendedName>
        <fullName evidence="7">Major facilitator superfamily (MFS) profile domain-containing protein</fullName>
    </recommendedName>
</protein>
<feature type="transmembrane region" description="Helical" evidence="6">
    <location>
        <begin position="55"/>
        <end position="75"/>
    </location>
</feature>
<evidence type="ECO:0000256" key="4">
    <source>
        <dbReference type="ARBA" id="ARBA00023136"/>
    </source>
</evidence>
<feature type="transmembrane region" description="Helical" evidence="6">
    <location>
        <begin position="454"/>
        <end position="478"/>
    </location>
</feature>
<dbReference type="InterPro" id="IPR011701">
    <property type="entry name" value="MFS"/>
</dbReference>
<feature type="region of interest" description="Disordered" evidence="5">
    <location>
        <begin position="1"/>
        <end position="32"/>
    </location>
</feature>
<evidence type="ECO:0000256" key="1">
    <source>
        <dbReference type="ARBA" id="ARBA00004141"/>
    </source>
</evidence>
<keyword evidence="2 6" id="KW-0812">Transmembrane</keyword>
<keyword evidence="9" id="KW-1185">Reference proteome</keyword>
<feature type="transmembrane region" description="Helical" evidence="6">
    <location>
        <begin position="422"/>
        <end position="442"/>
    </location>
</feature>
<organism evidence="8 9">
    <name type="scientific">Vanrija albida</name>
    <dbReference type="NCBI Taxonomy" id="181172"/>
    <lineage>
        <taxon>Eukaryota</taxon>
        <taxon>Fungi</taxon>
        <taxon>Dikarya</taxon>
        <taxon>Basidiomycota</taxon>
        <taxon>Agaricomycotina</taxon>
        <taxon>Tremellomycetes</taxon>
        <taxon>Trichosporonales</taxon>
        <taxon>Trichosporonaceae</taxon>
        <taxon>Vanrija</taxon>
    </lineage>
</organism>
<dbReference type="SUPFAM" id="SSF103473">
    <property type="entry name" value="MFS general substrate transporter"/>
    <property type="match status" value="1"/>
</dbReference>